<dbReference type="Proteomes" id="UP000829542">
    <property type="component" value="Chromosome"/>
</dbReference>
<evidence type="ECO:0000313" key="3">
    <source>
        <dbReference type="Proteomes" id="UP000829542"/>
    </source>
</evidence>
<dbReference type="Pfam" id="PF14559">
    <property type="entry name" value="TPR_19"/>
    <property type="match status" value="1"/>
</dbReference>
<dbReference type="PROSITE" id="PS50005">
    <property type="entry name" value="TPR"/>
    <property type="match status" value="1"/>
</dbReference>
<proteinExistence type="predicted"/>
<evidence type="ECO:0000313" key="2">
    <source>
        <dbReference type="EMBL" id="UNM96806.1"/>
    </source>
</evidence>
<accession>A0ABY3X1R3</accession>
<dbReference type="PANTHER" id="PTHR12558">
    <property type="entry name" value="CELL DIVISION CYCLE 16,23,27"/>
    <property type="match status" value="1"/>
</dbReference>
<name>A0ABY3X1R3_9GAMM</name>
<organism evidence="2 3">
    <name type="scientific">Ignatzschineria rhizosphaerae</name>
    <dbReference type="NCBI Taxonomy" id="2923279"/>
    <lineage>
        <taxon>Bacteria</taxon>
        <taxon>Pseudomonadati</taxon>
        <taxon>Pseudomonadota</taxon>
        <taxon>Gammaproteobacteria</taxon>
        <taxon>Cardiobacteriales</taxon>
        <taxon>Ignatzschineriaceae</taxon>
        <taxon>Ignatzschineria</taxon>
    </lineage>
</organism>
<dbReference type="Pfam" id="PF13432">
    <property type="entry name" value="TPR_16"/>
    <property type="match status" value="1"/>
</dbReference>
<gene>
    <name evidence="2" type="ORF">MMG00_02820</name>
</gene>
<dbReference type="SMART" id="SM00028">
    <property type="entry name" value="TPR"/>
    <property type="match status" value="3"/>
</dbReference>
<dbReference type="RefSeq" id="WP_242151106.1">
    <property type="nucleotide sequence ID" value="NZ_CP093379.1"/>
</dbReference>
<keyword evidence="3" id="KW-1185">Reference proteome</keyword>
<evidence type="ECO:0000256" key="1">
    <source>
        <dbReference type="PROSITE-ProRule" id="PRU00339"/>
    </source>
</evidence>
<protein>
    <submittedName>
        <fullName evidence="2">Tetratricopeptide repeat protein</fullName>
    </submittedName>
</protein>
<dbReference type="Pfam" id="PF13181">
    <property type="entry name" value="TPR_8"/>
    <property type="match status" value="1"/>
</dbReference>
<sequence length="585" mass="67368">MKKYFNLFLFLVCVTYPVSFAEESKLHTPLISDEKDTKQVEPTFYNESENSEVYDFLAAEIAAKREDWDGAKQHYDELLAKKNDPKILERRIQLDLAEGNIAEALPFIQRLVVQDPKNLSNYNLLAEAYLLTGDLEYAAKTYHHLVELLYLTDDGSMETSPYFAILKKFHEFELPLDTQVILFKNLAALEEYDTFPLVLLAGFLIDNSRFSEAESYLERALQLNPANPKIYALYTYIYWNIGTPEKAIALLEDAYTKYEDPEIGLELANALISNFDYEDAYQHLVRLMISTNEAPIVFEKFIGMAYAMGNYDNILEMLTNRLNQPEELTRAVLNLFYFSEVLGNSENLLKVLPEIKDPTPEYQDALLSIKAKMALSEQQYQQFEQYFKEIAALEIYDSTALAIKKMMILQEAKEFVLLDKEIALSGELLAKTNSSYLAFLKAMSAFGREDYDKMIEIFQAEMRDNPQDAIAYNALGFSLIEIDPANAKTALPFISKANLMMPNQDFIEDSLAWAYFQLGDLPRAKKYIEKAYHKNKDPEIIAHYIVILDALGNTEKAKDLYHKFELFFGKSEKRAILVENIEWVE</sequence>
<feature type="repeat" description="TPR" evidence="1">
    <location>
        <begin position="194"/>
        <end position="227"/>
    </location>
</feature>
<dbReference type="EMBL" id="CP093379">
    <property type="protein sequence ID" value="UNM96806.1"/>
    <property type="molecule type" value="Genomic_DNA"/>
</dbReference>
<keyword evidence="1" id="KW-0802">TPR repeat</keyword>
<dbReference type="InterPro" id="IPR019734">
    <property type="entry name" value="TPR_rpt"/>
</dbReference>
<dbReference type="PANTHER" id="PTHR12558:SF13">
    <property type="entry name" value="CELL DIVISION CYCLE PROTEIN 27 HOMOLOG"/>
    <property type="match status" value="1"/>
</dbReference>
<reference evidence="2 3" key="1">
    <citation type="submission" date="2022-03" db="EMBL/GenBank/DDBJ databases">
        <title>Ignatzschineria rhizosphaerae HR5S32.</title>
        <authorList>
            <person name="Sun J.Q."/>
            <person name="Feng J.Y."/>
        </authorList>
    </citation>
    <scope>NUCLEOTIDE SEQUENCE [LARGE SCALE GENOMIC DNA]</scope>
    <source>
        <strain evidence="2 3">HR5S32</strain>
    </source>
</reference>